<accession>L5LER1</accession>
<dbReference type="GO" id="GO:0005524">
    <property type="term" value="F:ATP binding"/>
    <property type="evidence" value="ECO:0007669"/>
    <property type="project" value="InterPro"/>
</dbReference>
<dbReference type="SUPFAM" id="SSF54849">
    <property type="entry name" value="GroEL-intermediate domain like"/>
    <property type="match status" value="1"/>
</dbReference>
<sequence>MAEIALNAVLRVANMQNRRFELIKVEDKVGRRLENTESIKGMTGDKNFSYSQMPRQAEDAKNAILTCPF</sequence>
<organism evidence="1 2">
    <name type="scientific">Myotis davidii</name>
    <name type="common">David's myotis</name>
    <dbReference type="NCBI Taxonomy" id="225400"/>
    <lineage>
        <taxon>Eukaryota</taxon>
        <taxon>Metazoa</taxon>
        <taxon>Chordata</taxon>
        <taxon>Craniata</taxon>
        <taxon>Vertebrata</taxon>
        <taxon>Euteleostomi</taxon>
        <taxon>Mammalia</taxon>
        <taxon>Eutheria</taxon>
        <taxon>Laurasiatheria</taxon>
        <taxon>Chiroptera</taxon>
        <taxon>Yangochiroptera</taxon>
        <taxon>Vespertilionidae</taxon>
        <taxon>Myotis</taxon>
    </lineage>
</organism>
<name>L5LER1_MYODS</name>
<proteinExistence type="predicted"/>
<dbReference type="Proteomes" id="UP000010556">
    <property type="component" value="Unassembled WGS sequence"/>
</dbReference>
<gene>
    <name evidence="1" type="ORF">MDA_GLEAN10017254</name>
</gene>
<reference evidence="2" key="1">
    <citation type="journal article" date="2013" name="Science">
        <title>Comparative analysis of bat genomes provides insight into the evolution of flight and immunity.</title>
        <authorList>
            <person name="Zhang G."/>
            <person name="Cowled C."/>
            <person name="Shi Z."/>
            <person name="Huang Z."/>
            <person name="Bishop-Lilly K.A."/>
            <person name="Fang X."/>
            <person name="Wynne J.W."/>
            <person name="Xiong Z."/>
            <person name="Baker M.L."/>
            <person name="Zhao W."/>
            <person name="Tachedjian M."/>
            <person name="Zhu Y."/>
            <person name="Zhou P."/>
            <person name="Jiang X."/>
            <person name="Ng J."/>
            <person name="Yang L."/>
            <person name="Wu L."/>
            <person name="Xiao J."/>
            <person name="Feng Y."/>
            <person name="Chen Y."/>
            <person name="Sun X."/>
            <person name="Zhang Y."/>
            <person name="Marsh G.A."/>
            <person name="Crameri G."/>
            <person name="Broder C.C."/>
            <person name="Frey K.G."/>
            <person name="Wang L.F."/>
            <person name="Wang J."/>
        </authorList>
    </citation>
    <scope>NUCLEOTIDE SEQUENCE [LARGE SCALE GENOMIC DNA]</scope>
</reference>
<dbReference type="InterPro" id="IPR027410">
    <property type="entry name" value="TCP-1-like_intermed_sf"/>
</dbReference>
<dbReference type="AlphaFoldDB" id="L5LER1"/>
<protein>
    <submittedName>
        <fullName evidence="1">T-complex protein 1 subunit epsilon</fullName>
    </submittedName>
</protein>
<dbReference type="Pfam" id="PF00118">
    <property type="entry name" value="Cpn60_TCP1"/>
    <property type="match status" value="1"/>
</dbReference>
<evidence type="ECO:0000313" key="2">
    <source>
        <dbReference type="Proteomes" id="UP000010556"/>
    </source>
</evidence>
<dbReference type="InterPro" id="IPR002423">
    <property type="entry name" value="Cpn60/GroEL/TCP-1"/>
</dbReference>
<evidence type="ECO:0000313" key="1">
    <source>
        <dbReference type="EMBL" id="ELK24829.1"/>
    </source>
</evidence>
<dbReference type="EMBL" id="KB112378">
    <property type="protein sequence ID" value="ELK24829.1"/>
    <property type="molecule type" value="Genomic_DNA"/>
</dbReference>
<keyword evidence="2" id="KW-1185">Reference proteome</keyword>
<dbReference type="Gene3D" id="3.30.260.10">
    <property type="entry name" value="TCP-1-like chaperonin intermediate domain"/>
    <property type="match status" value="1"/>
</dbReference>